<proteinExistence type="predicted"/>
<protein>
    <submittedName>
        <fullName evidence="2">Uncharacterized protein</fullName>
    </submittedName>
</protein>
<sequence length="72" mass="8309">MLKYQRTSFLGSIKFRPGSQVPRRGGNKVQARVCNPPVADDSDPSLTKYNKVLRREKWLKSGIGREWIKSKF</sequence>
<name>A0A1F4VJ69_UNCKA</name>
<organism evidence="2 3">
    <name type="scientific">candidate division WWE3 bacterium RIFCSPLOWO2_12_FULL_36_10</name>
    <dbReference type="NCBI Taxonomy" id="1802630"/>
    <lineage>
        <taxon>Bacteria</taxon>
        <taxon>Katanobacteria</taxon>
    </lineage>
</organism>
<reference evidence="2 3" key="1">
    <citation type="journal article" date="2016" name="Nat. Commun.">
        <title>Thousands of microbial genomes shed light on interconnected biogeochemical processes in an aquifer system.</title>
        <authorList>
            <person name="Anantharaman K."/>
            <person name="Brown C.T."/>
            <person name="Hug L.A."/>
            <person name="Sharon I."/>
            <person name="Castelle C.J."/>
            <person name="Probst A.J."/>
            <person name="Thomas B.C."/>
            <person name="Singh A."/>
            <person name="Wilkins M.J."/>
            <person name="Karaoz U."/>
            <person name="Brodie E.L."/>
            <person name="Williams K.H."/>
            <person name="Hubbard S.S."/>
            <person name="Banfield J.F."/>
        </authorList>
    </citation>
    <scope>NUCLEOTIDE SEQUENCE [LARGE SCALE GENOMIC DNA]</scope>
</reference>
<evidence type="ECO:0000256" key="1">
    <source>
        <dbReference type="SAM" id="MobiDB-lite"/>
    </source>
</evidence>
<dbReference type="AlphaFoldDB" id="A0A1F4VJ69"/>
<accession>A0A1F4VJ69</accession>
<gene>
    <name evidence="2" type="ORF">A3H26_02555</name>
</gene>
<evidence type="ECO:0000313" key="2">
    <source>
        <dbReference type="EMBL" id="OGC57184.1"/>
    </source>
</evidence>
<dbReference type="STRING" id="1802630.A3H26_02555"/>
<feature type="region of interest" description="Disordered" evidence="1">
    <location>
        <begin position="15"/>
        <end position="37"/>
    </location>
</feature>
<evidence type="ECO:0000313" key="3">
    <source>
        <dbReference type="Proteomes" id="UP000177763"/>
    </source>
</evidence>
<dbReference type="Proteomes" id="UP000177763">
    <property type="component" value="Unassembled WGS sequence"/>
</dbReference>
<comment type="caution">
    <text evidence="2">The sequence shown here is derived from an EMBL/GenBank/DDBJ whole genome shotgun (WGS) entry which is preliminary data.</text>
</comment>
<dbReference type="EMBL" id="MEVN01000020">
    <property type="protein sequence ID" value="OGC57184.1"/>
    <property type="molecule type" value="Genomic_DNA"/>
</dbReference>